<dbReference type="Gene3D" id="3.40.50.970">
    <property type="match status" value="2"/>
</dbReference>
<dbReference type="InterPro" id="IPR012000">
    <property type="entry name" value="Thiamin_PyroP_enz_cen_dom"/>
</dbReference>
<dbReference type="EMBL" id="JAEACQ010000295">
    <property type="protein sequence ID" value="MBL7632100.1"/>
    <property type="molecule type" value="Genomic_DNA"/>
</dbReference>
<feature type="domain" description="Thiamine pyrophosphate enzyme TPP-binding" evidence="5">
    <location>
        <begin position="405"/>
        <end position="554"/>
    </location>
</feature>
<dbReference type="RefSeq" id="WP_203002627.1">
    <property type="nucleotide sequence ID" value="NZ_JADWYU010000150.1"/>
</dbReference>
<feature type="domain" description="Thiamine pyrophosphate enzyme N-terminal TPP-binding" evidence="6">
    <location>
        <begin position="8"/>
        <end position="111"/>
    </location>
</feature>
<dbReference type="AlphaFoldDB" id="A0A937UUC0"/>
<dbReference type="PANTHER" id="PTHR18968:SF133">
    <property type="entry name" value="BENZOYLFORMATE DECARBOXYLASE"/>
    <property type="match status" value="1"/>
</dbReference>
<dbReference type="SUPFAM" id="SSF52467">
    <property type="entry name" value="DHS-like NAD/FAD-binding domain"/>
    <property type="match status" value="1"/>
</dbReference>
<dbReference type="Gene3D" id="3.40.50.1220">
    <property type="entry name" value="TPP-binding domain"/>
    <property type="match status" value="1"/>
</dbReference>
<dbReference type="Pfam" id="PF00205">
    <property type="entry name" value="TPP_enzyme_M"/>
    <property type="match status" value="1"/>
</dbReference>
<dbReference type="Pfam" id="PF02776">
    <property type="entry name" value="TPP_enzyme_N"/>
    <property type="match status" value="1"/>
</dbReference>
<evidence type="ECO:0000259" key="5">
    <source>
        <dbReference type="Pfam" id="PF02775"/>
    </source>
</evidence>
<dbReference type="InterPro" id="IPR045229">
    <property type="entry name" value="TPP_enz"/>
</dbReference>
<dbReference type="InterPro" id="IPR029061">
    <property type="entry name" value="THDP-binding"/>
</dbReference>
<dbReference type="SUPFAM" id="SSF52518">
    <property type="entry name" value="Thiamin diphosphate-binding fold (THDP-binding)"/>
    <property type="match status" value="2"/>
</dbReference>
<proteinExistence type="inferred from homology"/>
<dbReference type="GO" id="GO:0000287">
    <property type="term" value="F:magnesium ion binding"/>
    <property type="evidence" value="ECO:0007669"/>
    <property type="project" value="InterPro"/>
</dbReference>
<organism evidence="7 8">
    <name type="scientific">Frankia nepalensis</name>
    <dbReference type="NCBI Taxonomy" id="1836974"/>
    <lineage>
        <taxon>Bacteria</taxon>
        <taxon>Bacillati</taxon>
        <taxon>Actinomycetota</taxon>
        <taxon>Actinomycetes</taxon>
        <taxon>Frankiales</taxon>
        <taxon>Frankiaceae</taxon>
        <taxon>Frankia</taxon>
    </lineage>
</organism>
<evidence type="ECO:0000256" key="1">
    <source>
        <dbReference type="ARBA" id="ARBA00007812"/>
    </source>
</evidence>
<evidence type="ECO:0000313" key="7">
    <source>
        <dbReference type="EMBL" id="MBL7632100.1"/>
    </source>
</evidence>
<dbReference type="InterPro" id="IPR011766">
    <property type="entry name" value="TPP_enzyme_TPP-bd"/>
</dbReference>
<accession>A0A937UUC0</accession>
<dbReference type="Proteomes" id="UP000604475">
    <property type="component" value="Unassembled WGS sequence"/>
</dbReference>
<dbReference type="CDD" id="cd07035">
    <property type="entry name" value="TPP_PYR_POX_like"/>
    <property type="match status" value="1"/>
</dbReference>
<comment type="caution">
    <text evidence="7">The sequence shown here is derived from an EMBL/GenBank/DDBJ whole genome shotgun (WGS) entry which is preliminary data.</text>
</comment>
<protein>
    <submittedName>
        <fullName evidence="7">Thiamine pyrophosphate-binding protein</fullName>
    </submittedName>
</protein>
<evidence type="ECO:0000259" key="6">
    <source>
        <dbReference type="Pfam" id="PF02776"/>
    </source>
</evidence>
<name>A0A937UUC0_9ACTN</name>
<comment type="similarity">
    <text evidence="1 3">Belongs to the TPP enzyme family.</text>
</comment>
<dbReference type="PANTHER" id="PTHR18968">
    <property type="entry name" value="THIAMINE PYROPHOSPHATE ENZYMES"/>
    <property type="match status" value="1"/>
</dbReference>
<reference evidence="7" key="1">
    <citation type="submission" date="2020-12" db="EMBL/GenBank/DDBJ databases">
        <title>Genomic characterization of non-nitrogen-fixing Frankia strains.</title>
        <authorList>
            <person name="Carlos-Shanley C."/>
            <person name="Guerra T."/>
            <person name="Hahn D."/>
        </authorList>
    </citation>
    <scope>NUCLEOTIDE SEQUENCE</scope>
    <source>
        <strain evidence="7">CN6</strain>
    </source>
</reference>
<evidence type="ECO:0000313" key="8">
    <source>
        <dbReference type="Proteomes" id="UP000604475"/>
    </source>
</evidence>
<evidence type="ECO:0000256" key="2">
    <source>
        <dbReference type="ARBA" id="ARBA00023052"/>
    </source>
</evidence>
<sequence>MTTTSPDVSSALTATLVSQGVTAVFGNPGTTELPLVGAIGRTPGLSYYLCLHENVATGMAAGYAIATGKAGVSLLHVAPGIACGLGNIYNAFRNRTPLVVLSGQQDRRHQLLNPVLYGDLVNLMRPVTKWAWETQTAEEVPVAVGRAIREALSPAQAPTFVSIPLDLQTAVLPEGLPEPGALSVPALGTASASAIEAAVAMLHAASSPAIIAGDVVGAGRAVDELRALANGLAAAVYWEPVSTYANYPTSDPMSQGIMFPNAKNFEEVFARHDVVLACGLGLRAPAVYGGTSWSTAGHRVIVLTDDSAQGPGVDVDLTLLGDVAATLSALAAVSERNRTPALAETIAERHGTLVEKHRAARERVLASAAKRALDVPINTAALMTALYEKLPDNATIVDESLSNSAWVQMAGQFTDELGYLGGTKGGGIGFGLPEAVGAAIGRPDRAVVAIIGDGSSLHSIQALWTAARYQVPIVVCVLNNASYRILKGGMMTVAGVGAEEVEKVPGMNITNPEVDFVGLGRSFGVDGVRVDTVESAVAAVLDAVASREPRLVDIQVDRSIRKIFS</sequence>
<dbReference type="GO" id="GO:0030976">
    <property type="term" value="F:thiamine pyrophosphate binding"/>
    <property type="evidence" value="ECO:0007669"/>
    <property type="project" value="InterPro"/>
</dbReference>
<dbReference type="GO" id="GO:0050660">
    <property type="term" value="F:flavin adenine dinucleotide binding"/>
    <property type="evidence" value="ECO:0007669"/>
    <property type="project" value="TreeGrafter"/>
</dbReference>
<dbReference type="InterPro" id="IPR012001">
    <property type="entry name" value="Thiamin_PyroP_enz_TPP-bd_dom"/>
</dbReference>
<feature type="domain" description="Thiamine pyrophosphate enzyme central" evidence="4">
    <location>
        <begin position="195"/>
        <end position="330"/>
    </location>
</feature>
<evidence type="ECO:0000259" key="4">
    <source>
        <dbReference type="Pfam" id="PF00205"/>
    </source>
</evidence>
<dbReference type="GO" id="GO:0003984">
    <property type="term" value="F:acetolactate synthase activity"/>
    <property type="evidence" value="ECO:0007669"/>
    <property type="project" value="TreeGrafter"/>
</dbReference>
<dbReference type="PROSITE" id="PS00187">
    <property type="entry name" value="TPP_ENZYMES"/>
    <property type="match status" value="1"/>
</dbReference>
<keyword evidence="8" id="KW-1185">Reference proteome</keyword>
<dbReference type="InterPro" id="IPR000399">
    <property type="entry name" value="TPP-bd_CS"/>
</dbReference>
<gene>
    <name evidence="7" type="ORF">I7412_34100</name>
</gene>
<dbReference type="InterPro" id="IPR029035">
    <property type="entry name" value="DHS-like_NAD/FAD-binding_dom"/>
</dbReference>
<keyword evidence="2 3" id="KW-0786">Thiamine pyrophosphate</keyword>
<dbReference type="Pfam" id="PF02775">
    <property type="entry name" value="TPP_enzyme_C"/>
    <property type="match status" value="1"/>
</dbReference>
<evidence type="ECO:0000256" key="3">
    <source>
        <dbReference type="RuleBase" id="RU362132"/>
    </source>
</evidence>
<dbReference type="CDD" id="cd02002">
    <property type="entry name" value="TPP_BFDC"/>
    <property type="match status" value="1"/>
</dbReference>